<proteinExistence type="predicted"/>
<protein>
    <submittedName>
        <fullName evidence="1">Uncharacterized protein</fullName>
    </submittedName>
</protein>
<dbReference type="Proteomes" id="UP001221411">
    <property type="component" value="Unassembled WGS sequence"/>
</dbReference>
<name>A0ABT5EUW6_9BACT</name>
<evidence type="ECO:0000313" key="1">
    <source>
        <dbReference type="EMBL" id="MDC0745620.1"/>
    </source>
</evidence>
<accession>A0ABT5EUW6</accession>
<comment type="caution">
    <text evidence="1">The sequence shown here is derived from an EMBL/GenBank/DDBJ whole genome shotgun (WGS) entry which is preliminary data.</text>
</comment>
<dbReference type="EMBL" id="JAQNDO010000001">
    <property type="protein sequence ID" value="MDC0745620.1"/>
    <property type="molecule type" value="Genomic_DNA"/>
</dbReference>
<gene>
    <name evidence="1" type="ORF">POL67_30090</name>
</gene>
<evidence type="ECO:0000313" key="2">
    <source>
        <dbReference type="Proteomes" id="UP001221411"/>
    </source>
</evidence>
<reference evidence="1 2" key="1">
    <citation type="submission" date="2022-11" db="EMBL/GenBank/DDBJ databases">
        <title>Minimal conservation of predation-associated metabolite biosynthetic gene clusters underscores biosynthetic potential of Myxococcota including descriptions for ten novel species: Archangium lansinium sp. nov., Myxococcus landrumus sp. nov., Nannocystis bai.</title>
        <authorList>
            <person name="Ahearne A."/>
            <person name="Stevens C."/>
            <person name="Dowd S."/>
        </authorList>
    </citation>
    <scope>NUCLEOTIDE SEQUENCE [LARGE SCALE GENOMIC DNA]</scope>
    <source>
        <strain evidence="1 2">RJM3</strain>
    </source>
</reference>
<dbReference type="RefSeq" id="WP_271923327.1">
    <property type="nucleotide sequence ID" value="NZ_JAQNDO010000001.1"/>
</dbReference>
<organism evidence="1 2">
    <name type="scientific">Polyangium mundeleinium</name>
    <dbReference type="NCBI Taxonomy" id="2995306"/>
    <lineage>
        <taxon>Bacteria</taxon>
        <taxon>Pseudomonadati</taxon>
        <taxon>Myxococcota</taxon>
        <taxon>Polyangia</taxon>
        <taxon>Polyangiales</taxon>
        <taxon>Polyangiaceae</taxon>
        <taxon>Polyangium</taxon>
    </lineage>
</organism>
<keyword evidence="2" id="KW-1185">Reference proteome</keyword>
<sequence>MVDRRIDPFRSLRNTHPVTNARFRMTQMPTVRDFIGSRGHLSARIEGLSLEDPARLLLGAALLSLAACGGEEPVFTKLFTTEHFVYYSEEGHTPPCDGTDQWLERYYRANAKFLGAALPPGERIEFYRHKSNASLPLFGCPPTSSGCAAGTTIHSVGAVHPHEIVHANASLLGDPPYLFQEGLAEIMGCQEIGDLGGPAELPEPLETLVESAAFTDWVAANGYSVYGASASFVRYLIDTFGASSFLSFYERAQRGDSREEIEAIFQASMGSSLDDAFSDWRTKPLPYGSELCLRLMDCDPSMPPLIDAEVAMGCGPSGGYGETLFRFEVPTERTLRIATEPVATEPQALSFVSFYHCADGNAIGKPERAGGFLVDADLNVHLDPAQPARAFALDVPPGEYVAWFSTPDEARIQVDVEERGSPMRNATCQVAEEPLALDDKHQTILTSRWNERSCNGPWCPGQSWDVSIGMTGGALEAQAVVVNNEANTSPGELYICSEPCPLDTSNCEIITLDTVKGSRVRSKQTFEPGTVLHLGAPAAPFAEYFNVRLRVAPE</sequence>